<sequence length="408" mass="43404">MNLLAVIRVAIRALLRNRLRSFLTALGIIIGVAAVIAMVSIGEGAKSRVEQSFSAMGTNLLVVRSGSSQMGGSRGGFGSQPTLTWDDLKAMQTELPSVKYAAPELRSNAPLISEEQNWTTRVAGVTPDYLLARNWRIASGSGLPEDPDSNVKVVLLGQTVVEKLFGAYSDPVGQIVRIRNVPFEVVGVLAAKGQSPMGDDYDDTALVPVRAYAEKLQGGLKKFIAGTIYVSAAPGVPTSKTESDLTNLLRDRHRIRPGAEDDFNVRNLAEMASAQEESTKTLTTLLAAIAAVSLLVGGIGVMNIMLVSVTERTREIGVRMAVGARPRDILLQFLVEALVLALIGGLTGVALGVTIAQQLSSSFGWPLLIRVDVVLLSVAVSAAVGVVFGLYPARKASQLDPIEALRYE</sequence>
<dbReference type="EMBL" id="PSNW01000010">
    <property type="protein sequence ID" value="PPE72671.1"/>
    <property type="molecule type" value="Genomic_DNA"/>
</dbReference>
<dbReference type="AlphaFoldDB" id="A0A2S5TCE1"/>
<comment type="caution">
    <text evidence="10">The sequence shown here is derived from an EMBL/GenBank/DDBJ whole genome shotgun (WGS) entry which is preliminary data.</text>
</comment>
<keyword evidence="2" id="KW-1003">Cell membrane</keyword>
<name>A0A2S5TCE1_9GAMM</name>
<evidence type="ECO:0000259" key="9">
    <source>
        <dbReference type="Pfam" id="PF12704"/>
    </source>
</evidence>
<dbReference type="OrthoDB" id="9770036at2"/>
<dbReference type="GO" id="GO:0022857">
    <property type="term" value="F:transmembrane transporter activity"/>
    <property type="evidence" value="ECO:0007669"/>
    <property type="project" value="TreeGrafter"/>
</dbReference>
<keyword evidence="4 7" id="KW-1133">Transmembrane helix</keyword>
<evidence type="ECO:0000256" key="1">
    <source>
        <dbReference type="ARBA" id="ARBA00004651"/>
    </source>
</evidence>
<comment type="similarity">
    <text evidence="6">Belongs to the ABC-4 integral membrane protein family.</text>
</comment>
<dbReference type="GO" id="GO:0005886">
    <property type="term" value="C:plasma membrane"/>
    <property type="evidence" value="ECO:0007669"/>
    <property type="project" value="UniProtKB-SubCell"/>
</dbReference>
<dbReference type="PANTHER" id="PTHR30572:SF4">
    <property type="entry name" value="ABC TRANSPORTER PERMEASE YTRF"/>
    <property type="match status" value="1"/>
</dbReference>
<dbReference type="Pfam" id="PF02687">
    <property type="entry name" value="FtsX"/>
    <property type="match status" value="1"/>
</dbReference>
<dbReference type="InterPro" id="IPR025857">
    <property type="entry name" value="MacB_PCD"/>
</dbReference>
<dbReference type="InterPro" id="IPR050250">
    <property type="entry name" value="Macrolide_Exporter_MacB"/>
</dbReference>
<comment type="subcellular location">
    <subcellularLocation>
        <location evidence="1">Cell membrane</location>
        <topology evidence="1">Multi-pass membrane protein</topology>
    </subcellularLocation>
</comment>
<dbReference type="Pfam" id="PF12704">
    <property type="entry name" value="MacB_PCD"/>
    <property type="match status" value="1"/>
</dbReference>
<organism evidence="10 11">
    <name type="scientific">Solimonas fluminis</name>
    <dbReference type="NCBI Taxonomy" id="2086571"/>
    <lineage>
        <taxon>Bacteria</taxon>
        <taxon>Pseudomonadati</taxon>
        <taxon>Pseudomonadota</taxon>
        <taxon>Gammaproteobacteria</taxon>
        <taxon>Nevskiales</taxon>
        <taxon>Nevskiaceae</taxon>
        <taxon>Solimonas</taxon>
    </lineage>
</organism>
<evidence type="ECO:0000256" key="5">
    <source>
        <dbReference type="ARBA" id="ARBA00023136"/>
    </source>
</evidence>
<proteinExistence type="inferred from homology"/>
<dbReference type="InterPro" id="IPR003838">
    <property type="entry name" value="ABC3_permease_C"/>
</dbReference>
<dbReference type="PANTHER" id="PTHR30572">
    <property type="entry name" value="MEMBRANE COMPONENT OF TRANSPORTER-RELATED"/>
    <property type="match status" value="1"/>
</dbReference>
<gene>
    <name evidence="10" type="ORF">C3942_16595</name>
</gene>
<keyword evidence="3 7" id="KW-0812">Transmembrane</keyword>
<evidence type="ECO:0000256" key="3">
    <source>
        <dbReference type="ARBA" id="ARBA00022692"/>
    </source>
</evidence>
<feature type="domain" description="MacB-like periplasmic core" evidence="9">
    <location>
        <begin position="21"/>
        <end position="247"/>
    </location>
</feature>
<evidence type="ECO:0000256" key="6">
    <source>
        <dbReference type="ARBA" id="ARBA00038076"/>
    </source>
</evidence>
<feature type="transmembrane region" description="Helical" evidence="7">
    <location>
        <begin position="21"/>
        <end position="42"/>
    </location>
</feature>
<keyword evidence="11" id="KW-1185">Reference proteome</keyword>
<dbReference type="RefSeq" id="WP_104231481.1">
    <property type="nucleotide sequence ID" value="NZ_PSNW01000010.1"/>
</dbReference>
<protein>
    <submittedName>
        <fullName evidence="10">Multidrug ABC transporter substrate-binding protein</fullName>
    </submittedName>
</protein>
<dbReference type="Proteomes" id="UP000238220">
    <property type="component" value="Unassembled WGS sequence"/>
</dbReference>
<evidence type="ECO:0000313" key="11">
    <source>
        <dbReference type="Proteomes" id="UP000238220"/>
    </source>
</evidence>
<evidence type="ECO:0000259" key="8">
    <source>
        <dbReference type="Pfam" id="PF02687"/>
    </source>
</evidence>
<feature type="domain" description="ABC3 transporter permease C-terminal" evidence="8">
    <location>
        <begin position="288"/>
        <end position="401"/>
    </location>
</feature>
<evidence type="ECO:0000313" key="10">
    <source>
        <dbReference type="EMBL" id="PPE72671.1"/>
    </source>
</evidence>
<feature type="transmembrane region" description="Helical" evidence="7">
    <location>
        <begin position="329"/>
        <end position="355"/>
    </location>
</feature>
<evidence type="ECO:0000256" key="2">
    <source>
        <dbReference type="ARBA" id="ARBA00022475"/>
    </source>
</evidence>
<keyword evidence="5 7" id="KW-0472">Membrane</keyword>
<accession>A0A2S5TCE1</accession>
<feature type="transmembrane region" description="Helical" evidence="7">
    <location>
        <begin position="285"/>
        <end position="309"/>
    </location>
</feature>
<evidence type="ECO:0000256" key="7">
    <source>
        <dbReference type="SAM" id="Phobius"/>
    </source>
</evidence>
<reference evidence="10 11" key="1">
    <citation type="submission" date="2018-02" db="EMBL/GenBank/DDBJ databases">
        <title>Genome sequencing of Solimonas sp. HR-BB.</title>
        <authorList>
            <person name="Lee Y."/>
            <person name="Jeon C.O."/>
        </authorList>
    </citation>
    <scope>NUCLEOTIDE SEQUENCE [LARGE SCALE GENOMIC DNA]</scope>
    <source>
        <strain evidence="10 11">HR-BB</strain>
    </source>
</reference>
<evidence type="ECO:0000256" key="4">
    <source>
        <dbReference type="ARBA" id="ARBA00022989"/>
    </source>
</evidence>
<feature type="transmembrane region" description="Helical" evidence="7">
    <location>
        <begin position="367"/>
        <end position="391"/>
    </location>
</feature>